<keyword evidence="3" id="KW-1185">Reference proteome</keyword>
<sequence>MNVKFLLATLLTSTGTAVLADDTCRNIFGGVCVWHGTSPICGSDDRPIGTTDGTWTLTVTTKDGSALDLLQGGQISNDCYNHYGGLCVLGGYKRLWCRDKN</sequence>
<proteinExistence type="predicted"/>
<evidence type="ECO:0000256" key="1">
    <source>
        <dbReference type="SAM" id="SignalP"/>
    </source>
</evidence>
<dbReference type="Proteomes" id="UP000326799">
    <property type="component" value="Unassembled WGS sequence"/>
</dbReference>
<evidence type="ECO:0000313" key="2">
    <source>
        <dbReference type="EMBL" id="KAB8214640.1"/>
    </source>
</evidence>
<protein>
    <submittedName>
        <fullName evidence="2">Uncharacterized protein</fullName>
    </submittedName>
</protein>
<gene>
    <name evidence="2" type="ORF">BDV33DRAFT_182333</name>
</gene>
<organism evidence="2 3">
    <name type="scientific">Aspergillus novoparasiticus</name>
    <dbReference type="NCBI Taxonomy" id="986946"/>
    <lineage>
        <taxon>Eukaryota</taxon>
        <taxon>Fungi</taxon>
        <taxon>Dikarya</taxon>
        <taxon>Ascomycota</taxon>
        <taxon>Pezizomycotina</taxon>
        <taxon>Eurotiomycetes</taxon>
        <taxon>Eurotiomycetidae</taxon>
        <taxon>Eurotiales</taxon>
        <taxon>Aspergillaceae</taxon>
        <taxon>Aspergillus</taxon>
        <taxon>Aspergillus subgen. Circumdati</taxon>
    </lineage>
</organism>
<keyword evidence="1" id="KW-0732">Signal</keyword>
<feature type="chain" id="PRO_5024789482" evidence="1">
    <location>
        <begin position="21"/>
        <end position="101"/>
    </location>
</feature>
<dbReference type="EMBL" id="ML733528">
    <property type="protein sequence ID" value="KAB8214640.1"/>
    <property type="molecule type" value="Genomic_DNA"/>
</dbReference>
<reference evidence="2 3" key="1">
    <citation type="submission" date="2019-04" db="EMBL/GenBank/DDBJ databases">
        <title>Fungal friends and foes A comparative genomics study of 23 Aspergillus species from section Flavi.</title>
        <authorList>
            <consortium name="DOE Joint Genome Institute"/>
            <person name="Kjaerbolling I."/>
            <person name="Vesth T.C."/>
            <person name="Frisvad J.C."/>
            <person name="Nybo J.L."/>
            <person name="Theobald S."/>
            <person name="Kildgaard S."/>
            <person name="Petersen T.I."/>
            <person name="Kuo A."/>
            <person name="Sato A."/>
            <person name="Lyhne E.K."/>
            <person name="Kogle M.E."/>
            <person name="Wiebenga A."/>
            <person name="Kun R.S."/>
            <person name="Lubbers R.J."/>
            <person name="Makela M.R."/>
            <person name="Barry K."/>
            <person name="Chovatia M."/>
            <person name="Clum A."/>
            <person name="Daum C."/>
            <person name="Haridas S."/>
            <person name="He G."/>
            <person name="LaButti K."/>
            <person name="Lipzen A."/>
            <person name="Mondo S."/>
            <person name="Pangilinan J."/>
            <person name="Riley R."/>
            <person name="Salamov A."/>
            <person name="Simmons B.A."/>
            <person name="Magnuson J.K."/>
            <person name="Henrissat B."/>
            <person name="Mortensen U.H."/>
            <person name="Larsen T.O."/>
            <person name="De vries R.P."/>
            <person name="Grigoriev I.V."/>
            <person name="Machida M."/>
            <person name="Baker S.E."/>
            <person name="Andersen M.R."/>
        </authorList>
    </citation>
    <scope>NUCLEOTIDE SEQUENCE [LARGE SCALE GENOMIC DNA]</scope>
    <source>
        <strain evidence="2 3">CBS 126849</strain>
    </source>
</reference>
<feature type="signal peptide" evidence="1">
    <location>
        <begin position="1"/>
        <end position="20"/>
    </location>
</feature>
<name>A0A5N6EE80_9EURO</name>
<evidence type="ECO:0000313" key="3">
    <source>
        <dbReference type="Proteomes" id="UP000326799"/>
    </source>
</evidence>
<dbReference type="AlphaFoldDB" id="A0A5N6EE80"/>
<accession>A0A5N6EE80</accession>